<name>K3W6G6_GLOUD</name>
<feature type="transmembrane region" description="Helical" evidence="7">
    <location>
        <begin position="41"/>
        <end position="60"/>
    </location>
</feature>
<organism evidence="9 10">
    <name type="scientific">Globisporangium ultimum (strain ATCC 200006 / CBS 805.95 / DAOM BR144)</name>
    <name type="common">Pythium ultimum</name>
    <dbReference type="NCBI Taxonomy" id="431595"/>
    <lineage>
        <taxon>Eukaryota</taxon>
        <taxon>Sar</taxon>
        <taxon>Stramenopiles</taxon>
        <taxon>Oomycota</taxon>
        <taxon>Peronosporomycetes</taxon>
        <taxon>Pythiales</taxon>
        <taxon>Pythiaceae</taxon>
        <taxon>Globisporangium</taxon>
    </lineage>
</organism>
<dbReference type="eggNOG" id="KOG1313">
    <property type="taxonomic scope" value="Eukaryota"/>
</dbReference>
<keyword evidence="3 7" id="KW-0812">Transmembrane</keyword>
<dbReference type="OMA" id="APFEDEW"/>
<feature type="transmembrane region" description="Helical" evidence="7">
    <location>
        <begin position="131"/>
        <end position="154"/>
    </location>
</feature>
<evidence type="ECO:0000256" key="6">
    <source>
        <dbReference type="ARBA" id="ARBA00023315"/>
    </source>
</evidence>
<dbReference type="GO" id="GO:0019706">
    <property type="term" value="F:protein-cysteine S-palmitoyltransferase activity"/>
    <property type="evidence" value="ECO:0007669"/>
    <property type="project" value="UniProtKB-EC"/>
</dbReference>
<keyword evidence="5 7" id="KW-0472">Membrane</keyword>
<dbReference type="InterPro" id="IPR001594">
    <property type="entry name" value="Palmitoyltrfase_DHHC"/>
</dbReference>
<evidence type="ECO:0000256" key="7">
    <source>
        <dbReference type="RuleBase" id="RU079119"/>
    </source>
</evidence>
<dbReference type="InterPro" id="IPR039859">
    <property type="entry name" value="PFA4/ZDH16/20/ERF2-like"/>
</dbReference>
<dbReference type="EMBL" id="GL376636">
    <property type="status" value="NOT_ANNOTATED_CDS"/>
    <property type="molecule type" value="Genomic_DNA"/>
</dbReference>
<dbReference type="InParanoid" id="K3W6G6"/>
<evidence type="ECO:0000256" key="5">
    <source>
        <dbReference type="ARBA" id="ARBA00023136"/>
    </source>
</evidence>
<comment type="catalytic activity">
    <reaction evidence="7">
        <text>L-cysteinyl-[protein] + hexadecanoyl-CoA = S-hexadecanoyl-L-cysteinyl-[protein] + CoA</text>
        <dbReference type="Rhea" id="RHEA:36683"/>
        <dbReference type="Rhea" id="RHEA-COMP:10131"/>
        <dbReference type="Rhea" id="RHEA-COMP:11032"/>
        <dbReference type="ChEBI" id="CHEBI:29950"/>
        <dbReference type="ChEBI" id="CHEBI:57287"/>
        <dbReference type="ChEBI" id="CHEBI:57379"/>
        <dbReference type="ChEBI" id="CHEBI:74151"/>
        <dbReference type="EC" id="2.3.1.225"/>
    </reaction>
</comment>
<accession>K3W6G6</accession>
<reference evidence="10" key="1">
    <citation type="journal article" date="2010" name="Genome Biol.">
        <title>Genome sequence of the necrotrophic plant pathogen Pythium ultimum reveals original pathogenicity mechanisms and effector repertoire.</title>
        <authorList>
            <person name="Levesque C.A."/>
            <person name="Brouwer H."/>
            <person name="Cano L."/>
            <person name="Hamilton J.P."/>
            <person name="Holt C."/>
            <person name="Huitema E."/>
            <person name="Raffaele S."/>
            <person name="Robideau G.P."/>
            <person name="Thines M."/>
            <person name="Win J."/>
            <person name="Zerillo M.M."/>
            <person name="Beakes G.W."/>
            <person name="Boore J.L."/>
            <person name="Busam D."/>
            <person name="Dumas B."/>
            <person name="Ferriera S."/>
            <person name="Fuerstenberg S.I."/>
            <person name="Gachon C.M."/>
            <person name="Gaulin E."/>
            <person name="Govers F."/>
            <person name="Grenville-Briggs L."/>
            <person name="Horner N."/>
            <person name="Hostetler J."/>
            <person name="Jiang R.H."/>
            <person name="Johnson J."/>
            <person name="Krajaejun T."/>
            <person name="Lin H."/>
            <person name="Meijer H.J."/>
            <person name="Moore B."/>
            <person name="Morris P."/>
            <person name="Phuntmart V."/>
            <person name="Puiu D."/>
            <person name="Shetty J."/>
            <person name="Stajich J.E."/>
            <person name="Tripathy S."/>
            <person name="Wawra S."/>
            <person name="van West P."/>
            <person name="Whitty B.R."/>
            <person name="Coutinho P.M."/>
            <person name="Henrissat B."/>
            <person name="Martin F."/>
            <person name="Thomas P.D."/>
            <person name="Tyler B.M."/>
            <person name="De Vries R.P."/>
            <person name="Kamoun S."/>
            <person name="Yandell M."/>
            <person name="Tisserat N."/>
            <person name="Buell C.R."/>
        </authorList>
    </citation>
    <scope>NUCLEOTIDE SEQUENCE</scope>
    <source>
        <strain evidence="10">DAOM:BR144</strain>
    </source>
</reference>
<sequence length="292" mass="33565">MDIGPLFVGVGYFLLVALGCVHFVLFLPLHTASSSRATWSGVHYGVSMLLMAQLLLQYSLAVWSNPGYVTFIPATRAPATDAAYDGDTCKKCAHVKPERAHHCRVCRTCVLEMDHHCPWINNCVGLYNYRFFWLLLMYLWISCMYASSISWEPFRHVLHTQRLKYYNRNSSNVFAQDLAQRLQNVLILFSFLVTSTLGVVLFGYWTWHFYLVFSQQTTIEFAIRRSRSKEKRHGAAFGASQLCGRRQSLLRNFQRMLGRHDTWWFIALVLPLPQRDFASSREAGASDALESV</sequence>
<evidence type="ECO:0000256" key="1">
    <source>
        <dbReference type="ARBA" id="ARBA00004141"/>
    </source>
</evidence>
<dbReference type="AlphaFoldDB" id="K3W6G6"/>
<evidence type="ECO:0000256" key="3">
    <source>
        <dbReference type="ARBA" id="ARBA00022692"/>
    </source>
</evidence>
<dbReference type="EC" id="2.3.1.225" evidence="7"/>
<dbReference type="HOGENOM" id="CLU_100039_0_0_1"/>
<feature type="domain" description="Palmitoyltransferase DHHC" evidence="8">
    <location>
        <begin position="86"/>
        <end position="222"/>
    </location>
</feature>
<comment type="domain">
    <text evidence="7">The DHHC domain is required for palmitoyltransferase activity.</text>
</comment>
<keyword evidence="4 7" id="KW-1133">Transmembrane helix</keyword>
<dbReference type="PANTHER" id="PTHR12246">
    <property type="entry name" value="PALMITOYLTRANSFERASE ZDHHC16"/>
    <property type="match status" value="1"/>
</dbReference>
<evidence type="ECO:0000256" key="4">
    <source>
        <dbReference type="ARBA" id="ARBA00022989"/>
    </source>
</evidence>
<keyword evidence="6 7" id="KW-0012">Acyltransferase</keyword>
<reference evidence="9" key="3">
    <citation type="submission" date="2015-02" db="UniProtKB">
        <authorList>
            <consortium name="EnsemblProtists"/>
        </authorList>
    </citation>
    <scope>IDENTIFICATION</scope>
    <source>
        <strain evidence="9">DAOM BR144</strain>
    </source>
</reference>
<dbReference type="PROSITE" id="PS50216">
    <property type="entry name" value="DHHC"/>
    <property type="match status" value="1"/>
</dbReference>
<feature type="transmembrane region" description="Helical" evidence="7">
    <location>
        <begin position="6"/>
        <end position="29"/>
    </location>
</feature>
<evidence type="ECO:0000313" key="10">
    <source>
        <dbReference type="Proteomes" id="UP000019132"/>
    </source>
</evidence>
<feature type="transmembrane region" description="Helical" evidence="7">
    <location>
        <begin position="185"/>
        <end position="207"/>
    </location>
</feature>
<keyword evidence="10" id="KW-1185">Reference proteome</keyword>
<dbReference type="Pfam" id="PF01529">
    <property type="entry name" value="DHHC"/>
    <property type="match status" value="1"/>
</dbReference>
<evidence type="ECO:0000313" key="9">
    <source>
        <dbReference type="EnsemblProtists" id="PYU1_T000557"/>
    </source>
</evidence>
<comment type="subcellular location">
    <subcellularLocation>
        <location evidence="1">Membrane</location>
        <topology evidence="1">Multi-pass membrane protein</topology>
    </subcellularLocation>
</comment>
<dbReference type="Proteomes" id="UP000019132">
    <property type="component" value="Unassembled WGS sequence"/>
</dbReference>
<proteinExistence type="inferred from homology"/>
<reference evidence="10" key="2">
    <citation type="submission" date="2010-04" db="EMBL/GenBank/DDBJ databases">
        <authorList>
            <person name="Buell R."/>
            <person name="Hamilton J."/>
            <person name="Hostetler J."/>
        </authorList>
    </citation>
    <scope>NUCLEOTIDE SEQUENCE [LARGE SCALE GENOMIC DNA]</scope>
    <source>
        <strain evidence="10">DAOM:BR144</strain>
    </source>
</reference>
<dbReference type="GO" id="GO:0016020">
    <property type="term" value="C:membrane"/>
    <property type="evidence" value="ECO:0007669"/>
    <property type="project" value="UniProtKB-SubCell"/>
</dbReference>
<protein>
    <recommendedName>
        <fullName evidence="7">Palmitoyltransferase</fullName>
        <ecNumber evidence="7">2.3.1.225</ecNumber>
    </recommendedName>
</protein>
<keyword evidence="2 7" id="KW-0808">Transferase</keyword>
<dbReference type="VEuPathDB" id="FungiDB:PYU1_G000557"/>
<evidence type="ECO:0000259" key="8">
    <source>
        <dbReference type="Pfam" id="PF01529"/>
    </source>
</evidence>
<dbReference type="EnsemblProtists" id="PYU1_T000557">
    <property type="protein sequence ID" value="PYU1_T000557"/>
    <property type="gene ID" value="PYU1_G000557"/>
</dbReference>
<evidence type="ECO:0000256" key="2">
    <source>
        <dbReference type="ARBA" id="ARBA00022679"/>
    </source>
</evidence>
<comment type="similarity">
    <text evidence="7">Belongs to the DHHC palmitoyltransferase family.</text>
</comment>
<dbReference type="STRING" id="431595.K3W6G6"/>